<keyword evidence="2" id="KW-1185">Reference proteome</keyword>
<dbReference type="AlphaFoldDB" id="A0A168GI47"/>
<sequence>MICHRHWYAETIVYMEHLTLTDIYKLLLFQNQKSNSIFVKVVTVEHYENGDFVALDAHFENANHLIPAHAVRPPVIGQALAAVEPPADVAFSAVEAPAEEAPAVAEAPAEETPAVVEAPVPNVVANAREEVVPALCLPLTYLVPITREQENSIWDFSGIGNAETRQRLHILARCRIPSYARKRPDWELRLENERLENHQRRQDEYY</sequence>
<protein>
    <submittedName>
        <fullName evidence="1">Uncharacterized protein</fullName>
    </submittedName>
</protein>
<gene>
    <name evidence="1" type="ORF">MUCCIDRAFT_85623</name>
</gene>
<proteinExistence type="predicted"/>
<evidence type="ECO:0000313" key="1">
    <source>
        <dbReference type="EMBL" id="OAC97707.1"/>
    </source>
</evidence>
<name>A0A168GI47_MUCCL</name>
<accession>A0A168GI47</accession>
<dbReference type="VEuPathDB" id="FungiDB:MUCCIDRAFT_85623"/>
<dbReference type="EMBL" id="AMYB01000013">
    <property type="protein sequence ID" value="OAC97707.1"/>
    <property type="molecule type" value="Genomic_DNA"/>
</dbReference>
<organism evidence="1 2">
    <name type="scientific">Mucor lusitanicus CBS 277.49</name>
    <dbReference type="NCBI Taxonomy" id="747725"/>
    <lineage>
        <taxon>Eukaryota</taxon>
        <taxon>Fungi</taxon>
        <taxon>Fungi incertae sedis</taxon>
        <taxon>Mucoromycota</taxon>
        <taxon>Mucoromycotina</taxon>
        <taxon>Mucoromycetes</taxon>
        <taxon>Mucorales</taxon>
        <taxon>Mucorineae</taxon>
        <taxon>Mucoraceae</taxon>
        <taxon>Mucor</taxon>
    </lineage>
</organism>
<reference evidence="1 2" key="1">
    <citation type="submission" date="2015-06" db="EMBL/GenBank/DDBJ databases">
        <title>Expansion of signal transduction pathways in fungi by whole-genome duplication.</title>
        <authorList>
            <consortium name="DOE Joint Genome Institute"/>
            <person name="Corrochano L.M."/>
            <person name="Kuo A."/>
            <person name="Marcet-Houben M."/>
            <person name="Polaino S."/>
            <person name="Salamov A."/>
            <person name="Villalobos J.M."/>
            <person name="Alvarez M.I."/>
            <person name="Avalos J."/>
            <person name="Benito E.P."/>
            <person name="Benoit I."/>
            <person name="Burger G."/>
            <person name="Camino L.P."/>
            <person name="Canovas D."/>
            <person name="Cerda-Olmedo E."/>
            <person name="Cheng J.-F."/>
            <person name="Dominguez A."/>
            <person name="Elias M."/>
            <person name="Eslava A.P."/>
            <person name="Glaser F."/>
            <person name="Grimwood J."/>
            <person name="Gutierrez G."/>
            <person name="Heitman J."/>
            <person name="Henrissat B."/>
            <person name="Iturriaga E.A."/>
            <person name="Lang B.F."/>
            <person name="Lavin J.L."/>
            <person name="Lee S."/>
            <person name="Li W."/>
            <person name="Lindquist E."/>
            <person name="Lopez-Garcia S."/>
            <person name="Luque E.M."/>
            <person name="Marcos A.T."/>
            <person name="Martin J."/>
            <person name="Mccluskey K."/>
            <person name="Medina H.R."/>
            <person name="Miralles-Duran A."/>
            <person name="Miyazaki A."/>
            <person name="Munoz-Torres E."/>
            <person name="Oguiza J.A."/>
            <person name="Ohm R."/>
            <person name="Olmedo M."/>
            <person name="Orejas M."/>
            <person name="Ortiz-Castellanos L."/>
            <person name="Pisabarro A.G."/>
            <person name="Rodriguez-Romero J."/>
            <person name="Ruiz-Herrera J."/>
            <person name="Ruiz-Vazquez R."/>
            <person name="Sanz C."/>
            <person name="Schackwitz W."/>
            <person name="Schmutz J."/>
            <person name="Shahriari M."/>
            <person name="Shelest E."/>
            <person name="Silva-Franco F."/>
            <person name="Soanes D."/>
            <person name="Syed K."/>
            <person name="Tagua V.G."/>
            <person name="Talbot N.J."/>
            <person name="Thon M."/>
            <person name="De Vries R.P."/>
            <person name="Wiebenga A."/>
            <person name="Yadav J.S."/>
            <person name="Braun E.L."/>
            <person name="Baker S."/>
            <person name="Garre V."/>
            <person name="Horwitz B."/>
            <person name="Torres-Martinez S."/>
            <person name="Idnurm A."/>
            <person name="Herrera-Estrella A."/>
            <person name="Gabaldon T."/>
            <person name="Grigoriev I.V."/>
        </authorList>
    </citation>
    <scope>NUCLEOTIDE SEQUENCE [LARGE SCALE GENOMIC DNA]</scope>
    <source>
        <strain evidence="1 2">CBS 277.49</strain>
    </source>
</reference>
<evidence type="ECO:0000313" key="2">
    <source>
        <dbReference type="Proteomes" id="UP000077051"/>
    </source>
</evidence>
<dbReference type="Proteomes" id="UP000077051">
    <property type="component" value="Unassembled WGS sequence"/>
</dbReference>
<comment type="caution">
    <text evidence="1">The sequence shown here is derived from an EMBL/GenBank/DDBJ whole genome shotgun (WGS) entry which is preliminary data.</text>
</comment>